<proteinExistence type="inferred from homology"/>
<evidence type="ECO:0000256" key="5">
    <source>
        <dbReference type="SAM" id="Phobius"/>
    </source>
</evidence>
<evidence type="ECO:0000256" key="2">
    <source>
        <dbReference type="ARBA" id="ARBA00010985"/>
    </source>
</evidence>
<feature type="transmembrane region" description="Helical" evidence="5">
    <location>
        <begin position="12"/>
        <end position="28"/>
    </location>
</feature>
<gene>
    <name evidence="6" type="primary">ycf33</name>
</gene>
<accession>A0A3G1IV54</accession>
<name>A0A3G1IV54_9EUKA</name>
<evidence type="ECO:0000256" key="3">
    <source>
        <dbReference type="ARBA" id="ARBA00021584"/>
    </source>
</evidence>
<keyword evidence="5" id="KW-0812">Transmembrane</keyword>
<reference evidence="6" key="1">
    <citation type="submission" date="2017-05" db="EMBL/GenBank/DDBJ databases">
        <title>Plastid comparative genomics reveals ancient divergence between Glaucophyte genera.</title>
        <authorList>
            <person name="Figueroa-Martinez F.J."/>
            <person name="Jackson C."/>
            <person name="Reyes-Prieto A."/>
        </authorList>
    </citation>
    <scope>NUCLEOTIDE SEQUENCE</scope>
    <source>
        <strain evidence="6">BBH</strain>
    </source>
</reference>
<dbReference type="AlphaFoldDB" id="A0A3G1IV54"/>
<sequence>MQNFFSNVLRYPLFFISVVLGVFVVFFSKIKSFFKKPLSAFIILVFMGLFCIAIFFTLQAMLDINLI</sequence>
<protein>
    <recommendedName>
        <fullName evidence="3">Uncharacterized protein ycf33</fullName>
    </recommendedName>
</protein>
<geneLocation type="plastid" evidence="6"/>
<organism evidence="6">
    <name type="scientific">Glaucocystis sp. BBH</name>
    <dbReference type="NCBI Taxonomy" id="2023628"/>
    <lineage>
        <taxon>Eukaryota</taxon>
        <taxon>Glaucocystophyceae</taxon>
        <taxon>Glaucocystales</taxon>
        <taxon>Glaucocystaceae</taxon>
        <taxon>Glaucocystis</taxon>
    </lineage>
</organism>
<comment type="subcellular location">
    <subcellularLocation>
        <location evidence="1">Plastid</location>
    </subcellularLocation>
</comment>
<dbReference type="EMBL" id="MF167424">
    <property type="protein sequence ID" value="ASQ39921.1"/>
    <property type="molecule type" value="Genomic_DNA"/>
</dbReference>
<dbReference type="GO" id="GO:0009536">
    <property type="term" value="C:plastid"/>
    <property type="evidence" value="ECO:0007669"/>
    <property type="project" value="UniProtKB-SubCell"/>
</dbReference>
<dbReference type="Pfam" id="PF05421">
    <property type="entry name" value="DUF751"/>
    <property type="match status" value="1"/>
</dbReference>
<comment type="similarity">
    <text evidence="2">Belongs to the ycf33 family.</text>
</comment>
<feature type="transmembrane region" description="Helical" evidence="5">
    <location>
        <begin position="40"/>
        <end position="62"/>
    </location>
</feature>
<keyword evidence="5" id="KW-1133">Transmembrane helix</keyword>
<keyword evidence="4 6" id="KW-0934">Plastid</keyword>
<dbReference type="InterPro" id="IPR008470">
    <property type="entry name" value="Uncharacterised_Ycf33"/>
</dbReference>
<keyword evidence="5" id="KW-0472">Membrane</keyword>
<evidence type="ECO:0000313" key="6">
    <source>
        <dbReference type="EMBL" id="ASQ39921.1"/>
    </source>
</evidence>
<evidence type="ECO:0000256" key="4">
    <source>
        <dbReference type="ARBA" id="ARBA00022640"/>
    </source>
</evidence>
<evidence type="ECO:0000256" key="1">
    <source>
        <dbReference type="ARBA" id="ARBA00004474"/>
    </source>
</evidence>